<proteinExistence type="predicted"/>
<dbReference type="RefSeq" id="WP_275307557.1">
    <property type="nucleotide sequence ID" value="NZ_CP095749.1"/>
</dbReference>
<evidence type="ECO:0000313" key="2">
    <source>
        <dbReference type="EMBL" id="WEB40102.1"/>
    </source>
</evidence>
<gene>
    <name evidence="2" type="ORF">MOV08_12985</name>
</gene>
<protein>
    <submittedName>
        <fullName evidence="2">Uncharacterized protein</fullName>
    </submittedName>
</protein>
<evidence type="ECO:0000313" key="3">
    <source>
        <dbReference type="Proteomes" id="UP001218629"/>
    </source>
</evidence>
<sequence>MSDDTSDSTTTAMPPQQQKSTKLRIGWIMPPFVRELPVDAIDDESAATQLYELVTDLLPNHPQDYQYRFALGLSAQLEPMVEADVIYAGLCPLEVEGRPSLSTIVVSQVVHDSADESEALRKTREILERKYPDDDWESVELNCGPALVRVGMSSYVINAEWSASGRELPVTQSQMQAYIPLPGTTEMLIFELSSQAGEGWDLHAELFREVLNTVDWGTDQEIADYRAMRSAPSASTSTEPDEAVKKALYWHSSRLLDAIALRGRVGGQDSVATITCADCWAKGLRTPCSAKHVWHIDLVPAGELRGALSRVSAEFSASGWESETTDAGGTLRAWEVDTSGQRVGHSFTLSVDASAVRLTAEVTSPCTRSTGAAPMDSIFG</sequence>
<name>A0ABY8A572_9ACTN</name>
<keyword evidence="3" id="KW-1185">Reference proteome</keyword>
<accession>A0ABY8A572</accession>
<feature type="region of interest" description="Disordered" evidence="1">
    <location>
        <begin position="1"/>
        <end position="20"/>
    </location>
</feature>
<reference evidence="2 3" key="1">
    <citation type="submission" date="2022-03" db="EMBL/GenBank/DDBJ databases">
        <title>Streptomyces yunnanensis P86,complete genome.</title>
        <authorList>
            <person name="Chen S."/>
            <person name="Zhang Q."/>
        </authorList>
    </citation>
    <scope>NUCLEOTIDE SEQUENCE [LARGE SCALE GENOMIC DNA]</scope>
    <source>
        <strain evidence="2 3">P86</strain>
    </source>
</reference>
<dbReference type="Proteomes" id="UP001218629">
    <property type="component" value="Chromosome"/>
</dbReference>
<organism evidence="2 3">
    <name type="scientific">Streptomyces yunnanensis</name>
    <dbReference type="NCBI Taxonomy" id="156453"/>
    <lineage>
        <taxon>Bacteria</taxon>
        <taxon>Bacillati</taxon>
        <taxon>Actinomycetota</taxon>
        <taxon>Actinomycetes</taxon>
        <taxon>Kitasatosporales</taxon>
        <taxon>Streptomycetaceae</taxon>
        <taxon>Streptomyces</taxon>
    </lineage>
</organism>
<dbReference type="EMBL" id="CP095749">
    <property type="protein sequence ID" value="WEB40102.1"/>
    <property type="molecule type" value="Genomic_DNA"/>
</dbReference>
<evidence type="ECO:0000256" key="1">
    <source>
        <dbReference type="SAM" id="MobiDB-lite"/>
    </source>
</evidence>